<dbReference type="GO" id="GO:0003677">
    <property type="term" value="F:DNA binding"/>
    <property type="evidence" value="ECO:0007669"/>
    <property type="project" value="UniProtKB-KW"/>
</dbReference>
<gene>
    <name evidence="4" type="ORF">dsmv_1495</name>
</gene>
<dbReference type="InterPro" id="IPR012156">
    <property type="entry name" value="Cold_shock_CspA"/>
</dbReference>
<evidence type="ECO:0000313" key="5">
    <source>
        <dbReference type="Proteomes" id="UP000014977"/>
    </source>
</evidence>
<dbReference type="GO" id="GO:0005829">
    <property type="term" value="C:cytosol"/>
    <property type="evidence" value="ECO:0007669"/>
    <property type="project" value="UniProtKB-ARBA"/>
</dbReference>
<dbReference type="CDD" id="cd04458">
    <property type="entry name" value="CSP_CDS"/>
    <property type="match status" value="1"/>
</dbReference>
<accession>S7U0Q4</accession>
<comment type="subcellular location">
    <subcellularLocation>
        <location evidence="1">Cytoplasm</location>
    </subcellularLocation>
</comment>
<evidence type="ECO:0000259" key="3">
    <source>
        <dbReference type="PROSITE" id="PS51857"/>
    </source>
</evidence>
<keyword evidence="5" id="KW-1185">Reference proteome</keyword>
<dbReference type="InterPro" id="IPR002059">
    <property type="entry name" value="CSP_DNA-bd"/>
</dbReference>
<evidence type="ECO:0000256" key="2">
    <source>
        <dbReference type="ARBA" id="ARBA00022490"/>
    </source>
</evidence>
<name>S7U0Q4_DESML</name>
<protein>
    <submittedName>
        <fullName evidence="4">Cold-shock DNA-binding domain protein</fullName>
    </submittedName>
</protein>
<dbReference type="PIRSF" id="PIRSF002599">
    <property type="entry name" value="Cold_shock_A"/>
    <property type="match status" value="1"/>
</dbReference>
<sequence>MEGRIKWYNEKKKYGFITTEEHGDIFLYHKNIKEFGHFGFQEDDLVSFDLKTTPQGKQAMNVRPVKAY</sequence>
<keyword evidence="2" id="KW-0963">Cytoplasm</keyword>
<dbReference type="STRING" id="897.B2D07_01235"/>
<dbReference type="SUPFAM" id="SSF50249">
    <property type="entry name" value="Nucleic acid-binding proteins"/>
    <property type="match status" value="1"/>
</dbReference>
<dbReference type="SMART" id="SM00357">
    <property type="entry name" value="CSP"/>
    <property type="match status" value="1"/>
</dbReference>
<dbReference type="PRINTS" id="PR00050">
    <property type="entry name" value="COLDSHOCK"/>
</dbReference>
<feature type="domain" description="CSD" evidence="3">
    <location>
        <begin position="1"/>
        <end position="64"/>
    </location>
</feature>
<dbReference type="Proteomes" id="UP000014977">
    <property type="component" value="Unassembled WGS sequence"/>
</dbReference>
<dbReference type="eggNOG" id="COG1278">
    <property type="taxonomic scope" value="Bacteria"/>
</dbReference>
<dbReference type="Pfam" id="PF00313">
    <property type="entry name" value="CSD"/>
    <property type="match status" value="1"/>
</dbReference>
<dbReference type="EMBL" id="ATHJ01000062">
    <property type="protein sequence ID" value="EPR42912.1"/>
    <property type="molecule type" value="Genomic_DNA"/>
</dbReference>
<proteinExistence type="predicted"/>
<organism evidence="4 5">
    <name type="scientific">Desulfococcus multivorans DSM 2059</name>
    <dbReference type="NCBI Taxonomy" id="1121405"/>
    <lineage>
        <taxon>Bacteria</taxon>
        <taxon>Pseudomonadati</taxon>
        <taxon>Thermodesulfobacteriota</taxon>
        <taxon>Desulfobacteria</taxon>
        <taxon>Desulfobacterales</taxon>
        <taxon>Desulfococcaceae</taxon>
        <taxon>Desulfococcus</taxon>
    </lineage>
</organism>
<evidence type="ECO:0000256" key="1">
    <source>
        <dbReference type="ARBA" id="ARBA00004496"/>
    </source>
</evidence>
<dbReference type="AlphaFoldDB" id="S7U0Q4"/>
<dbReference type="InterPro" id="IPR011129">
    <property type="entry name" value="CSD"/>
</dbReference>
<dbReference type="RefSeq" id="WP_020875879.1">
    <property type="nucleotide sequence ID" value="NZ_ATHJ01000062.1"/>
</dbReference>
<reference evidence="4 5" key="1">
    <citation type="journal article" date="2013" name="Genome Announc.">
        <title>Draft genome sequences for three mercury-methylating, sulfate-reducing bacteria.</title>
        <authorList>
            <person name="Brown S.D."/>
            <person name="Hurt R.A.Jr."/>
            <person name="Gilmour C.C."/>
            <person name="Elias D.A."/>
        </authorList>
    </citation>
    <scope>NUCLEOTIDE SEQUENCE [LARGE SCALE GENOMIC DNA]</scope>
    <source>
        <strain evidence="4 5">DSM 2059</strain>
    </source>
</reference>
<dbReference type="OrthoDB" id="9805039at2"/>
<keyword evidence="4" id="KW-0238">DNA-binding</keyword>
<comment type="caution">
    <text evidence="4">The sequence shown here is derived from an EMBL/GenBank/DDBJ whole genome shotgun (WGS) entry which is preliminary data.</text>
</comment>
<evidence type="ECO:0000313" key="4">
    <source>
        <dbReference type="EMBL" id="EPR42912.1"/>
    </source>
</evidence>
<dbReference type="InterPro" id="IPR012340">
    <property type="entry name" value="NA-bd_OB-fold"/>
</dbReference>
<dbReference type="Gene3D" id="2.40.50.140">
    <property type="entry name" value="Nucleic acid-binding proteins"/>
    <property type="match status" value="1"/>
</dbReference>
<dbReference type="PROSITE" id="PS51857">
    <property type="entry name" value="CSD_2"/>
    <property type="match status" value="1"/>
</dbReference>